<dbReference type="PANTHER" id="PTHR22996:SF0">
    <property type="entry name" value="RE60872P-RELATED"/>
    <property type="match status" value="1"/>
</dbReference>
<sequence length="279" mass="30639">MCDVRDTLILPCRHLCLCNSCADSLRRLRTVAPSAWSVCATCATRSYYRVAISVSATPARTPYGKLYYILGRGDGGRRLRVRDLYVRLARHAHTAVSPSLSLQLLRGLLTVNYITYLDEETGDGGSECVICMCDVRDTLILPCRHLYQGAAAPRAALGRRARAAHVSILEDRCAVRSACVPRRARAAHAPHTPDQAAEILNRCNLDRGSSTSLGSAGRRGRSGSRDDLKTAGTRPTRTLTPEFRMSVLLAREEQAKLAEEKVAVDSPLLYSHKPNHVTK</sequence>
<feature type="non-terminal residue" evidence="2">
    <location>
        <position position="279"/>
    </location>
</feature>
<proteinExistence type="predicted"/>
<evidence type="ECO:0000256" key="1">
    <source>
        <dbReference type="SAM" id="MobiDB-lite"/>
    </source>
</evidence>
<comment type="caution">
    <text evidence="2">The sequence shown here is derived from an EMBL/GenBank/DDBJ whole genome shotgun (WGS) entry which is preliminary data.</text>
</comment>
<feature type="region of interest" description="Disordered" evidence="1">
    <location>
        <begin position="210"/>
        <end position="240"/>
    </location>
</feature>
<dbReference type="SUPFAM" id="SSF57850">
    <property type="entry name" value="RING/U-box"/>
    <property type="match status" value="1"/>
</dbReference>
<dbReference type="EMBL" id="JTDY01009351">
    <property type="protein sequence ID" value="KOB63618.1"/>
    <property type="molecule type" value="Genomic_DNA"/>
</dbReference>
<name>A0A0L7KJU0_OPEBR</name>
<dbReference type="PANTHER" id="PTHR22996">
    <property type="entry name" value="MAHOGUNIN"/>
    <property type="match status" value="1"/>
</dbReference>
<dbReference type="AlphaFoldDB" id="A0A0L7KJU0"/>
<gene>
    <name evidence="2" type="ORF">OBRU01_24734</name>
</gene>
<dbReference type="GO" id="GO:0005737">
    <property type="term" value="C:cytoplasm"/>
    <property type="evidence" value="ECO:0007669"/>
    <property type="project" value="TreeGrafter"/>
</dbReference>
<accession>A0A0L7KJU0</accession>
<dbReference type="InterPro" id="IPR013083">
    <property type="entry name" value="Znf_RING/FYVE/PHD"/>
</dbReference>
<evidence type="ECO:0000313" key="2">
    <source>
        <dbReference type="EMBL" id="KOB63618.1"/>
    </source>
</evidence>
<dbReference type="GO" id="GO:0016567">
    <property type="term" value="P:protein ubiquitination"/>
    <property type="evidence" value="ECO:0007669"/>
    <property type="project" value="TreeGrafter"/>
</dbReference>
<dbReference type="InterPro" id="IPR045194">
    <property type="entry name" value="MGRN1/RNF157-like"/>
</dbReference>
<dbReference type="GO" id="GO:0061630">
    <property type="term" value="F:ubiquitin protein ligase activity"/>
    <property type="evidence" value="ECO:0007669"/>
    <property type="project" value="UniProtKB-EC"/>
</dbReference>
<dbReference type="GO" id="GO:0008270">
    <property type="term" value="F:zinc ion binding"/>
    <property type="evidence" value="ECO:0007669"/>
    <property type="project" value="UniProtKB-KW"/>
</dbReference>
<dbReference type="Gene3D" id="3.30.40.10">
    <property type="entry name" value="Zinc/RING finger domain, C3HC4 (zinc finger)"/>
    <property type="match status" value="1"/>
</dbReference>
<reference evidence="2 3" key="1">
    <citation type="journal article" date="2015" name="Genome Biol. Evol.">
        <title>The genome of winter moth (Operophtera brumata) provides a genomic perspective on sexual dimorphism and phenology.</title>
        <authorList>
            <person name="Derks M.F."/>
            <person name="Smit S."/>
            <person name="Salis L."/>
            <person name="Schijlen E."/>
            <person name="Bossers A."/>
            <person name="Mateman C."/>
            <person name="Pijl A.S."/>
            <person name="de Ridder D."/>
            <person name="Groenen M.A."/>
            <person name="Visser M.E."/>
            <person name="Megens H.J."/>
        </authorList>
    </citation>
    <scope>NUCLEOTIDE SEQUENCE [LARGE SCALE GENOMIC DNA]</scope>
    <source>
        <strain evidence="2">WM2013NL</strain>
        <tissue evidence="2">Head and thorax</tissue>
    </source>
</reference>
<keyword evidence="3" id="KW-1185">Reference proteome</keyword>
<dbReference type="Proteomes" id="UP000037510">
    <property type="component" value="Unassembled WGS sequence"/>
</dbReference>
<dbReference type="STRING" id="104452.A0A0L7KJU0"/>
<evidence type="ECO:0000313" key="3">
    <source>
        <dbReference type="Proteomes" id="UP000037510"/>
    </source>
</evidence>
<protein>
    <submittedName>
        <fullName evidence="2">Putative mahogunin</fullName>
    </submittedName>
</protein>
<organism evidence="2 3">
    <name type="scientific">Operophtera brumata</name>
    <name type="common">Winter moth</name>
    <name type="synonym">Phalaena brumata</name>
    <dbReference type="NCBI Taxonomy" id="104452"/>
    <lineage>
        <taxon>Eukaryota</taxon>
        <taxon>Metazoa</taxon>
        <taxon>Ecdysozoa</taxon>
        <taxon>Arthropoda</taxon>
        <taxon>Hexapoda</taxon>
        <taxon>Insecta</taxon>
        <taxon>Pterygota</taxon>
        <taxon>Neoptera</taxon>
        <taxon>Endopterygota</taxon>
        <taxon>Lepidoptera</taxon>
        <taxon>Glossata</taxon>
        <taxon>Ditrysia</taxon>
        <taxon>Geometroidea</taxon>
        <taxon>Geometridae</taxon>
        <taxon>Larentiinae</taxon>
        <taxon>Operophtera</taxon>
    </lineage>
</organism>